<feature type="compositionally biased region" description="Basic and acidic residues" evidence="1">
    <location>
        <begin position="26"/>
        <end position="38"/>
    </location>
</feature>
<evidence type="ECO:0000313" key="3">
    <source>
        <dbReference type="Proteomes" id="UP001148786"/>
    </source>
</evidence>
<protein>
    <submittedName>
        <fullName evidence="2">Uncharacterized protein</fullName>
    </submittedName>
</protein>
<proteinExistence type="predicted"/>
<feature type="region of interest" description="Disordered" evidence="1">
    <location>
        <begin position="1"/>
        <end position="45"/>
    </location>
</feature>
<gene>
    <name evidence="2" type="ORF">NLJ89_g11775</name>
</gene>
<reference evidence="2" key="1">
    <citation type="submission" date="2022-07" db="EMBL/GenBank/DDBJ databases">
        <title>Genome Sequence of Agrocybe chaxingu.</title>
        <authorList>
            <person name="Buettner E."/>
        </authorList>
    </citation>
    <scope>NUCLEOTIDE SEQUENCE</scope>
    <source>
        <strain evidence="2">MP-N11</strain>
    </source>
</reference>
<keyword evidence="3" id="KW-1185">Reference proteome</keyword>
<dbReference type="AlphaFoldDB" id="A0A9W8JVP7"/>
<organism evidence="2 3">
    <name type="scientific">Agrocybe chaxingu</name>
    <dbReference type="NCBI Taxonomy" id="84603"/>
    <lineage>
        <taxon>Eukaryota</taxon>
        <taxon>Fungi</taxon>
        <taxon>Dikarya</taxon>
        <taxon>Basidiomycota</taxon>
        <taxon>Agaricomycotina</taxon>
        <taxon>Agaricomycetes</taxon>
        <taxon>Agaricomycetidae</taxon>
        <taxon>Agaricales</taxon>
        <taxon>Agaricineae</taxon>
        <taxon>Strophariaceae</taxon>
        <taxon>Agrocybe</taxon>
    </lineage>
</organism>
<dbReference type="EMBL" id="JANKHO010003017">
    <property type="protein sequence ID" value="KAJ3486819.1"/>
    <property type="molecule type" value="Genomic_DNA"/>
</dbReference>
<name>A0A9W8JVP7_9AGAR</name>
<feature type="compositionally biased region" description="Basic and acidic residues" evidence="1">
    <location>
        <begin position="84"/>
        <end position="93"/>
    </location>
</feature>
<feature type="compositionally biased region" description="Polar residues" evidence="1">
    <location>
        <begin position="70"/>
        <end position="79"/>
    </location>
</feature>
<sequence>MGRQERPGIRALAQAATQDEEVEEVQANRENPERREDAIGMDVDDCGAVAGSSKDRWAGGATESEFGMEVTNTEGLSKSLSKRSFADTEERENGFATPQKRQKRTALGTTTPGVAACSEDEMELPTPARKSKRKAVV</sequence>
<accession>A0A9W8JVP7</accession>
<evidence type="ECO:0000313" key="2">
    <source>
        <dbReference type="EMBL" id="KAJ3486819.1"/>
    </source>
</evidence>
<feature type="region of interest" description="Disordered" evidence="1">
    <location>
        <begin position="69"/>
        <end position="137"/>
    </location>
</feature>
<evidence type="ECO:0000256" key="1">
    <source>
        <dbReference type="SAM" id="MobiDB-lite"/>
    </source>
</evidence>
<dbReference type="Proteomes" id="UP001148786">
    <property type="component" value="Unassembled WGS sequence"/>
</dbReference>
<comment type="caution">
    <text evidence="2">The sequence shown here is derived from an EMBL/GenBank/DDBJ whole genome shotgun (WGS) entry which is preliminary data.</text>
</comment>